<dbReference type="AlphaFoldDB" id="D0LZN6"/>
<evidence type="ECO:0000256" key="5">
    <source>
        <dbReference type="ARBA" id="ARBA00023004"/>
    </source>
</evidence>
<dbReference type="PRINTS" id="PR00359">
    <property type="entry name" value="BP450"/>
</dbReference>
<dbReference type="GO" id="GO:0020037">
    <property type="term" value="F:heme binding"/>
    <property type="evidence" value="ECO:0007669"/>
    <property type="project" value="InterPro"/>
</dbReference>
<accession>D0LZN6</accession>
<dbReference type="Gene3D" id="1.10.630.10">
    <property type="entry name" value="Cytochrome P450"/>
    <property type="match status" value="1"/>
</dbReference>
<protein>
    <submittedName>
        <fullName evidence="8">Cytochrome P450</fullName>
    </submittedName>
</protein>
<keyword evidence="9" id="KW-1185">Reference proteome</keyword>
<evidence type="ECO:0000256" key="7">
    <source>
        <dbReference type="RuleBase" id="RU000461"/>
    </source>
</evidence>
<evidence type="ECO:0000256" key="2">
    <source>
        <dbReference type="ARBA" id="ARBA00022617"/>
    </source>
</evidence>
<dbReference type="PANTHER" id="PTHR46696">
    <property type="entry name" value="P450, PUTATIVE (EUROFUNG)-RELATED"/>
    <property type="match status" value="1"/>
</dbReference>
<dbReference type="HOGENOM" id="CLU_033716_1_0_7"/>
<dbReference type="GO" id="GO:0004497">
    <property type="term" value="F:monooxygenase activity"/>
    <property type="evidence" value="ECO:0007669"/>
    <property type="project" value="UniProtKB-KW"/>
</dbReference>
<name>D0LZN6_HALO1</name>
<proteinExistence type="inferred from homology"/>
<comment type="similarity">
    <text evidence="1 7">Belongs to the cytochrome P450 family.</text>
</comment>
<dbReference type="KEGG" id="hoh:Hoch_5532"/>
<dbReference type="Proteomes" id="UP000001880">
    <property type="component" value="Chromosome"/>
</dbReference>
<dbReference type="EMBL" id="CP001804">
    <property type="protein sequence ID" value="ACY18015.1"/>
    <property type="molecule type" value="Genomic_DNA"/>
</dbReference>
<dbReference type="PANTHER" id="PTHR46696:SF1">
    <property type="entry name" value="CYTOCHROME P450 YJIB-RELATED"/>
    <property type="match status" value="1"/>
</dbReference>
<reference evidence="8 9" key="1">
    <citation type="journal article" date="2010" name="Stand. Genomic Sci.">
        <title>Complete genome sequence of Haliangium ochraceum type strain (SMP-2).</title>
        <authorList>
            <consortium name="US DOE Joint Genome Institute (JGI-PGF)"/>
            <person name="Ivanova N."/>
            <person name="Daum C."/>
            <person name="Lang E."/>
            <person name="Abt B."/>
            <person name="Kopitz M."/>
            <person name="Saunders E."/>
            <person name="Lapidus A."/>
            <person name="Lucas S."/>
            <person name="Glavina Del Rio T."/>
            <person name="Nolan M."/>
            <person name="Tice H."/>
            <person name="Copeland A."/>
            <person name="Cheng J.F."/>
            <person name="Chen F."/>
            <person name="Bruce D."/>
            <person name="Goodwin L."/>
            <person name="Pitluck S."/>
            <person name="Mavromatis K."/>
            <person name="Pati A."/>
            <person name="Mikhailova N."/>
            <person name="Chen A."/>
            <person name="Palaniappan K."/>
            <person name="Land M."/>
            <person name="Hauser L."/>
            <person name="Chang Y.J."/>
            <person name="Jeffries C.D."/>
            <person name="Detter J.C."/>
            <person name="Brettin T."/>
            <person name="Rohde M."/>
            <person name="Goker M."/>
            <person name="Bristow J."/>
            <person name="Markowitz V."/>
            <person name="Eisen J.A."/>
            <person name="Hugenholtz P."/>
            <person name="Kyrpides N.C."/>
            <person name="Klenk H.P."/>
        </authorList>
    </citation>
    <scope>NUCLEOTIDE SEQUENCE [LARGE SCALE GENOMIC DNA]</scope>
    <source>
        <strain evidence="9">DSM 14365 / CIP 107738 / JCM 11303 / AJ 13395 / SMP-2</strain>
    </source>
</reference>
<evidence type="ECO:0000256" key="3">
    <source>
        <dbReference type="ARBA" id="ARBA00022723"/>
    </source>
</evidence>
<evidence type="ECO:0000256" key="4">
    <source>
        <dbReference type="ARBA" id="ARBA00023002"/>
    </source>
</evidence>
<dbReference type="RefSeq" id="WP_012830607.1">
    <property type="nucleotide sequence ID" value="NC_013440.1"/>
</dbReference>
<organism evidence="8 9">
    <name type="scientific">Haliangium ochraceum (strain DSM 14365 / JCM 11303 / SMP-2)</name>
    <dbReference type="NCBI Taxonomy" id="502025"/>
    <lineage>
        <taxon>Bacteria</taxon>
        <taxon>Pseudomonadati</taxon>
        <taxon>Myxococcota</taxon>
        <taxon>Polyangia</taxon>
        <taxon>Haliangiales</taxon>
        <taxon>Kofleriaceae</taxon>
        <taxon>Haliangium</taxon>
    </lineage>
</organism>
<evidence type="ECO:0000256" key="1">
    <source>
        <dbReference type="ARBA" id="ARBA00010617"/>
    </source>
</evidence>
<gene>
    <name evidence="8" type="ordered locus">Hoch_5532</name>
</gene>
<dbReference type="InterPro" id="IPR017972">
    <property type="entry name" value="Cyt_P450_CS"/>
</dbReference>
<dbReference type="InterPro" id="IPR001128">
    <property type="entry name" value="Cyt_P450"/>
</dbReference>
<keyword evidence="6 7" id="KW-0503">Monooxygenase</keyword>
<evidence type="ECO:0000313" key="9">
    <source>
        <dbReference type="Proteomes" id="UP000001880"/>
    </source>
</evidence>
<dbReference type="eggNOG" id="COG2124">
    <property type="taxonomic scope" value="Bacteria"/>
</dbReference>
<keyword evidence="2 7" id="KW-0349">Heme</keyword>
<sequence length="414" mass="46147">MIDIPDITRPRHKANPYPLYARLRAEAPAVRVIFGDKRPAWLITRHADVSAALKDPRLSKNPFVTLSAEEQRKQLPWIPAFARPLSKNMLDQDPPDHGRLRRLVHKVFTPRMVAELRTRIEAITGDLLGAARARGRFDLLEDFAMPLPITVICEMLGVPEHERRRFRILSNRMVSIVTPSEMLRGLPAVWLLVRYLRGLIARRRREGGEDMLAVLVRAEEDGDRLDEDELLAMTLLLLVAGHETTMNLIASGTLALLDAPEEFARLAGEPTLMASAVEELLRFTSPVDVATERYASTELQVGGQVIPRGERVFAVLGSANRDGSVFDHPDALMLDRSPNRHVAFGHGPHYCLGGPLARLEGEIAFAAICNELRGLALDVPRDSLRWKRSPVLRGLRSLPVRCDGAPAYSLPRAA</sequence>
<dbReference type="PRINTS" id="PR00385">
    <property type="entry name" value="P450"/>
</dbReference>
<dbReference type="GO" id="GO:0016705">
    <property type="term" value="F:oxidoreductase activity, acting on paired donors, with incorporation or reduction of molecular oxygen"/>
    <property type="evidence" value="ECO:0007669"/>
    <property type="project" value="InterPro"/>
</dbReference>
<dbReference type="SUPFAM" id="SSF48264">
    <property type="entry name" value="Cytochrome P450"/>
    <property type="match status" value="1"/>
</dbReference>
<evidence type="ECO:0000313" key="8">
    <source>
        <dbReference type="EMBL" id="ACY18015.1"/>
    </source>
</evidence>
<dbReference type="PROSITE" id="PS00086">
    <property type="entry name" value="CYTOCHROME_P450"/>
    <property type="match status" value="1"/>
</dbReference>
<dbReference type="Pfam" id="PF00067">
    <property type="entry name" value="p450"/>
    <property type="match status" value="1"/>
</dbReference>
<dbReference type="CDD" id="cd11029">
    <property type="entry name" value="CYP107-like"/>
    <property type="match status" value="1"/>
</dbReference>
<dbReference type="FunFam" id="1.10.630.10:FF:000018">
    <property type="entry name" value="Cytochrome P450 monooxygenase"/>
    <property type="match status" value="1"/>
</dbReference>
<dbReference type="InterPro" id="IPR036396">
    <property type="entry name" value="Cyt_P450_sf"/>
</dbReference>
<dbReference type="GO" id="GO:0005506">
    <property type="term" value="F:iron ion binding"/>
    <property type="evidence" value="ECO:0007669"/>
    <property type="project" value="InterPro"/>
</dbReference>
<dbReference type="InterPro" id="IPR002397">
    <property type="entry name" value="Cyt_P450_B"/>
</dbReference>
<evidence type="ECO:0000256" key="6">
    <source>
        <dbReference type="ARBA" id="ARBA00023033"/>
    </source>
</evidence>
<keyword evidence="4 7" id="KW-0560">Oxidoreductase</keyword>
<dbReference type="STRING" id="502025.Hoch_5532"/>
<keyword evidence="3 7" id="KW-0479">Metal-binding</keyword>
<keyword evidence="5 7" id="KW-0408">Iron</keyword>